<dbReference type="SUPFAM" id="SSF46785">
    <property type="entry name" value="Winged helix' DNA-binding domain"/>
    <property type="match status" value="1"/>
</dbReference>
<dbReference type="Pfam" id="PF12840">
    <property type="entry name" value="HTH_20"/>
    <property type="match status" value="1"/>
</dbReference>
<dbReference type="InterPro" id="IPR036390">
    <property type="entry name" value="WH_DNA-bd_sf"/>
</dbReference>
<dbReference type="RefSeq" id="WP_344864166.1">
    <property type="nucleotide sequence ID" value="NZ_BAAAUT010000052.1"/>
</dbReference>
<evidence type="ECO:0000313" key="2">
    <source>
        <dbReference type="EMBL" id="GAA3155869.1"/>
    </source>
</evidence>
<organism evidence="2 3">
    <name type="scientific">Planomonospora alba</name>
    <dbReference type="NCBI Taxonomy" id="161354"/>
    <lineage>
        <taxon>Bacteria</taxon>
        <taxon>Bacillati</taxon>
        <taxon>Actinomycetota</taxon>
        <taxon>Actinomycetes</taxon>
        <taxon>Streptosporangiales</taxon>
        <taxon>Streptosporangiaceae</taxon>
        <taxon>Planomonospora</taxon>
    </lineage>
</organism>
<dbReference type="InterPro" id="IPR011991">
    <property type="entry name" value="ArsR-like_HTH"/>
</dbReference>
<dbReference type="Gene3D" id="6.10.140.2180">
    <property type="match status" value="1"/>
</dbReference>
<dbReference type="SMART" id="SM00418">
    <property type="entry name" value="HTH_ARSR"/>
    <property type="match status" value="1"/>
</dbReference>
<name>A0ABP6NR53_9ACTN</name>
<reference evidence="3" key="1">
    <citation type="journal article" date="2019" name="Int. J. Syst. Evol. Microbiol.">
        <title>The Global Catalogue of Microorganisms (GCM) 10K type strain sequencing project: providing services to taxonomists for standard genome sequencing and annotation.</title>
        <authorList>
            <consortium name="The Broad Institute Genomics Platform"/>
            <consortium name="The Broad Institute Genome Sequencing Center for Infectious Disease"/>
            <person name="Wu L."/>
            <person name="Ma J."/>
        </authorList>
    </citation>
    <scope>NUCLEOTIDE SEQUENCE [LARGE SCALE GENOMIC DNA]</scope>
    <source>
        <strain evidence="3">JCM 9373</strain>
    </source>
</reference>
<evidence type="ECO:0000259" key="1">
    <source>
        <dbReference type="SMART" id="SM00418"/>
    </source>
</evidence>
<dbReference type="Gene3D" id="1.10.10.10">
    <property type="entry name" value="Winged helix-like DNA-binding domain superfamily/Winged helix DNA-binding domain"/>
    <property type="match status" value="1"/>
</dbReference>
<dbReference type="Proteomes" id="UP001500320">
    <property type="component" value="Unassembled WGS sequence"/>
</dbReference>
<dbReference type="CDD" id="cd00090">
    <property type="entry name" value="HTH_ARSR"/>
    <property type="match status" value="1"/>
</dbReference>
<dbReference type="InterPro" id="IPR036388">
    <property type="entry name" value="WH-like_DNA-bd_sf"/>
</dbReference>
<protein>
    <submittedName>
        <fullName evidence="2">Helix-turn-helix domain-containing protein</fullName>
    </submittedName>
</protein>
<accession>A0ABP6NR53</accession>
<feature type="domain" description="HTH arsR-type" evidence="1">
    <location>
        <begin position="11"/>
        <end position="91"/>
    </location>
</feature>
<keyword evidence="3" id="KW-1185">Reference proteome</keyword>
<gene>
    <name evidence="2" type="ORF">GCM10010466_53480</name>
</gene>
<dbReference type="InterPro" id="IPR001845">
    <property type="entry name" value="HTH_ArsR_DNA-bd_dom"/>
</dbReference>
<proteinExistence type="predicted"/>
<comment type="caution">
    <text evidence="2">The sequence shown here is derived from an EMBL/GenBank/DDBJ whole genome shotgun (WGS) entry which is preliminary data.</text>
</comment>
<evidence type="ECO:0000313" key="3">
    <source>
        <dbReference type="Proteomes" id="UP001500320"/>
    </source>
</evidence>
<sequence>MKTTKTTSVDLLLHPVRLRIIQALLGDRRMTTAALAAELSDVSTATLYRHVAALADAGVLEVTGEQRVRGAVERTYALHLPAAQLDEEELAAMTPGDHRQAFMAFVAGLLAGFDRYLERGDTDLRRDGVGYRQTALWLSDEEFAAFVADLRAVFEARAANGPREGRTRRMVTTVLMPSVP</sequence>
<dbReference type="EMBL" id="BAAAUT010000052">
    <property type="protein sequence ID" value="GAA3155869.1"/>
    <property type="molecule type" value="Genomic_DNA"/>
</dbReference>